<evidence type="ECO:0000259" key="3">
    <source>
        <dbReference type="Pfam" id="PF13406"/>
    </source>
</evidence>
<evidence type="ECO:0000256" key="1">
    <source>
        <dbReference type="SAM" id="Phobius"/>
    </source>
</evidence>
<feature type="transmembrane region" description="Helical" evidence="1">
    <location>
        <begin position="12"/>
        <end position="32"/>
    </location>
</feature>
<accession>A0A510Y673</accession>
<dbReference type="InterPro" id="IPR031304">
    <property type="entry name" value="SLT_2"/>
</dbReference>
<keyword evidence="1" id="KW-0472">Membrane</keyword>
<dbReference type="AlphaFoldDB" id="A0A510Y673"/>
<keyword evidence="1" id="KW-1133">Transmembrane helix</keyword>
<dbReference type="Pfam" id="PF13406">
    <property type="entry name" value="SLT_2"/>
    <property type="match status" value="1"/>
</dbReference>
<feature type="domain" description="Transglycosylase SLT" evidence="2">
    <location>
        <begin position="59"/>
        <end position="132"/>
    </location>
</feature>
<evidence type="ECO:0000313" key="4">
    <source>
        <dbReference type="EMBL" id="GEK58852.1"/>
    </source>
</evidence>
<protein>
    <recommendedName>
        <fullName evidence="6">Transglycosylase SLT domain-containing protein</fullName>
    </recommendedName>
</protein>
<dbReference type="STRING" id="1371.GCA_900166605_03288"/>
<proteinExistence type="predicted"/>
<dbReference type="InterPro" id="IPR008258">
    <property type="entry name" value="Transglycosylase_SLT_dom_1"/>
</dbReference>
<reference evidence="4 5" key="1">
    <citation type="submission" date="2019-07" db="EMBL/GenBank/DDBJ databases">
        <title>Whole genome shotgun sequence of Marinococcus halophilus NBRC 102359.</title>
        <authorList>
            <person name="Hosoyama A."/>
            <person name="Uohara A."/>
            <person name="Ohji S."/>
            <person name="Ichikawa N."/>
        </authorList>
    </citation>
    <scope>NUCLEOTIDE SEQUENCE [LARGE SCALE GENOMIC DNA]</scope>
    <source>
        <strain evidence="4 5">NBRC 102359</strain>
    </source>
</reference>
<evidence type="ECO:0000313" key="5">
    <source>
        <dbReference type="Proteomes" id="UP000321051"/>
    </source>
</evidence>
<sequence>MRPQAKRYRYVYLITAVTALLTAAIVFIASSVQDGSTPTYNSPEDFAENEVPEEYISVYKQAGEDYDIPWTLLAAVHRVETVFSTMETLESPVGAVGHMQFMPCTFVGWDYPGCGGNGNTDIGEQELTDPETINEYGGYGIDADGDGRADPYALEDAVYSAANFLASHGAAGGELRRALYQYNQADWYVDDILNYHNTYDEEVELVSLEENHLAEEGG</sequence>
<feature type="domain" description="Transglycosylase SLT" evidence="3">
    <location>
        <begin position="135"/>
        <end position="170"/>
    </location>
</feature>
<dbReference type="Gene3D" id="1.10.530.10">
    <property type="match status" value="1"/>
</dbReference>
<keyword evidence="1" id="KW-0812">Transmembrane</keyword>
<name>A0A510Y673_MARHA</name>
<gene>
    <name evidence="4" type="ORF">MHA01_17570</name>
</gene>
<dbReference type="SUPFAM" id="SSF53955">
    <property type="entry name" value="Lysozyme-like"/>
    <property type="match status" value="1"/>
</dbReference>
<dbReference type="InterPro" id="IPR023346">
    <property type="entry name" value="Lysozyme-like_dom_sf"/>
</dbReference>
<dbReference type="RefSeq" id="WP_233133218.1">
    <property type="nucleotide sequence ID" value="NZ_BJUN01000008.1"/>
</dbReference>
<dbReference type="Pfam" id="PF01464">
    <property type="entry name" value="SLT"/>
    <property type="match status" value="1"/>
</dbReference>
<dbReference type="CDD" id="cd13399">
    <property type="entry name" value="Slt35-like"/>
    <property type="match status" value="1"/>
</dbReference>
<dbReference type="EMBL" id="BJUN01000008">
    <property type="protein sequence ID" value="GEK58852.1"/>
    <property type="molecule type" value="Genomic_DNA"/>
</dbReference>
<dbReference type="Proteomes" id="UP000321051">
    <property type="component" value="Unassembled WGS sequence"/>
</dbReference>
<evidence type="ECO:0008006" key="6">
    <source>
        <dbReference type="Google" id="ProtNLM"/>
    </source>
</evidence>
<keyword evidence="5" id="KW-1185">Reference proteome</keyword>
<comment type="caution">
    <text evidence="4">The sequence shown here is derived from an EMBL/GenBank/DDBJ whole genome shotgun (WGS) entry which is preliminary data.</text>
</comment>
<evidence type="ECO:0000259" key="2">
    <source>
        <dbReference type="Pfam" id="PF01464"/>
    </source>
</evidence>
<organism evidence="4 5">
    <name type="scientific">Marinococcus halophilus</name>
    <dbReference type="NCBI Taxonomy" id="1371"/>
    <lineage>
        <taxon>Bacteria</taxon>
        <taxon>Bacillati</taxon>
        <taxon>Bacillota</taxon>
        <taxon>Bacilli</taxon>
        <taxon>Bacillales</taxon>
        <taxon>Bacillaceae</taxon>
        <taxon>Marinococcus</taxon>
    </lineage>
</organism>